<reference evidence="1" key="1">
    <citation type="submission" date="2024-01" db="EMBL/GenBank/DDBJ databases">
        <title>First draft genome sequence data of TA4-1, the type strain of Gram-positive actinobacterium Streptomyces chiangmaiensis.</title>
        <authorList>
            <person name="Yasawong M."/>
            <person name="Nantapong N."/>
        </authorList>
    </citation>
    <scope>NUCLEOTIDE SEQUENCE</scope>
    <source>
        <strain evidence="1">TA4-1</strain>
    </source>
</reference>
<sequence length="165" mass="17899">MAGTCRRLGVLRSHEYARRVLPLLPLNEVPLGIAHPAQWPALLGLTQARRVWIRYEFTSGPAAVSALGELDMLGIPRLHGDNDLSPRREQSGMDNLVLCGTGDLPLLDVEPLCGLTELTNLQLQDWTAVPPTVTSVAKCPSHRRSSRGSIASTRVDGSAWVALDC</sequence>
<evidence type="ECO:0000313" key="1">
    <source>
        <dbReference type="EMBL" id="MED7828086.1"/>
    </source>
</evidence>
<comment type="caution">
    <text evidence="1">The sequence shown here is derived from an EMBL/GenBank/DDBJ whole genome shotgun (WGS) entry which is preliminary data.</text>
</comment>
<dbReference type="Proteomes" id="UP001333996">
    <property type="component" value="Unassembled WGS sequence"/>
</dbReference>
<gene>
    <name evidence="1" type="ORF">VXC91_40960</name>
</gene>
<protein>
    <submittedName>
        <fullName evidence="1">Uncharacterized protein</fullName>
    </submittedName>
</protein>
<evidence type="ECO:0000313" key="2">
    <source>
        <dbReference type="Proteomes" id="UP001333996"/>
    </source>
</evidence>
<proteinExistence type="predicted"/>
<organism evidence="1 2">
    <name type="scientific">Streptomyces chiangmaiensis</name>
    <dbReference type="NCBI Taxonomy" id="766497"/>
    <lineage>
        <taxon>Bacteria</taxon>
        <taxon>Bacillati</taxon>
        <taxon>Actinomycetota</taxon>
        <taxon>Actinomycetes</taxon>
        <taxon>Kitasatosporales</taxon>
        <taxon>Streptomycetaceae</taxon>
        <taxon>Streptomyces</taxon>
    </lineage>
</organism>
<feature type="non-terminal residue" evidence="1">
    <location>
        <position position="165"/>
    </location>
</feature>
<dbReference type="EMBL" id="JAYWVC010000312">
    <property type="protein sequence ID" value="MED7828086.1"/>
    <property type="molecule type" value="Genomic_DNA"/>
</dbReference>
<keyword evidence="2" id="KW-1185">Reference proteome</keyword>
<accession>A0ABU7FVG4</accession>
<name>A0ABU7FVG4_9ACTN</name>